<evidence type="ECO:0000256" key="2">
    <source>
        <dbReference type="ARBA" id="ARBA00022670"/>
    </source>
</evidence>
<dbReference type="SUPFAM" id="SSF49299">
    <property type="entry name" value="PKD domain"/>
    <property type="match status" value="2"/>
</dbReference>
<keyword evidence="6" id="KW-0862">Zinc</keyword>
<dbReference type="SUPFAM" id="SSF82171">
    <property type="entry name" value="DPP6 N-terminal domain-like"/>
    <property type="match status" value="1"/>
</dbReference>
<protein>
    <submittedName>
        <fullName evidence="10">T9SS type A sorting domain-containing protein</fullName>
    </submittedName>
</protein>
<evidence type="ECO:0000256" key="6">
    <source>
        <dbReference type="ARBA" id="ARBA00022833"/>
    </source>
</evidence>
<dbReference type="CDD" id="cd00146">
    <property type="entry name" value="PKD"/>
    <property type="match status" value="2"/>
</dbReference>
<dbReference type="OrthoDB" id="6278496at2"/>
<organism evidence="10 11">
    <name type="scientific">Flavobacterium cerinum</name>
    <dbReference type="NCBI Taxonomy" id="2502784"/>
    <lineage>
        <taxon>Bacteria</taxon>
        <taxon>Pseudomonadati</taxon>
        <taxon>Bacteroidota</taxon>
        <taxon>Flavobacteriia</taxon>
        <taxon>Flavobacteriales</taxon>
        <taxon>Flavobacteriaceae</taxon>
        <taxon>Flavobacterium</taxon>
    </lineage>
</organism>
<gene>
    <name evidence="10" type="ORF">EPI11_04340</name>
</gene>
<evidence type="ECO:0000256" key="4">
    <source>
        <dbReference type="ARBA" id="ARBA00022729"/>
    </source>
</evidence>
<evidence type="ECO:0000256" key="3">
    <source>
        <dbReference type="ARBA" id="ARBA00022723"/>
    </source>
</evidence>
<evidence type="ECO:0000313" key="11">
    <source>
        <dbReference type="Proteomes" id="UP000287527"/>
    </source>
</evidence>
<keyword evidence="8" id="KW-1015">Disulfide bond</keyword>
<sequence length="1108" mass="119824">MKSIKRIFLLFFLAAGLTCYSQKKETKPRCFADELLQKAIEKNPGFKGQMDHQDDEIITYKKKHLLQKSITKPIIIPVVIYVINTGVGAVENLTDIRINSQIDALNNYFQNSGIQFCIATKNGVDPIPTLSGGTQITPGIIHITNASLSTHDVATEQAQLVATAWGLSPQKFLRIWVVKDIVENGVATNIGGYSMFPGQSIVFDGIVIKANVFGDINTCTNCPPDYNQGKTLAHEVGHYLNLHHTFYEGCAETTTGNCETKGDRVCDTPPAIEYYGCSPGYNSCNEINDLPDDTTNFMAYGGDNCINHFTTGQNERMYSAINLYRSNLVSTDNLIFTGVCGSNNLLSATFDATNFSPCSGTTVTFSPLMTTGVTYSWNFGDPASGANNFSTLANPSHIYTTAASSPYNVTLTITDGTQTVVQTNFIYVNVCSPIQSTDDNWYFGSTNGLTFNTGIPVYNDSANLNGNSFGEASAVQSNSSGQLLFYTSGVKVWNNAHVQINTANPLMGHVSSHGGVLIVPKPGSTSQYYIFTQDAESGLNGSTYSIVNVTGTTATMTTTVNKAIIPPVGQGFLTGNNGALISCESITAIASCNGYWIITSGKKNTGYSIIVYELTANELKYVSQLDLPTDLQTPWVLIKSSPDGNKIVYAAFGYGTHLMNFNKKTGVVSNRINLDQAGIYGTCFSPNSKVLYLGSFISGFQYDLQVANPVATMQQLPDYVASHGEMQMGPDNKIYITSSTNLKRLGVIHRPNEIITDGANNCLVTKNGPVVQNSLVFCLPNLINAKPSTAYNNTIAYYIESCLTYRFTANVCDQTFNWSFGDPASGSNTSTLANPTHTFSEPGTYIVTLNGTINTTIIVGSIAPIISGSTTACVSNAKQTYHSTQISQGQTVKWSIVSGSGSMTTLSTQPDVIINWTSLPGTVRLTVTDVTGCINIIEQVITEYCIGDQCAPNIVFDIPEAATTETYKVSNNIVTQNNYQVASGKDISLIAANSIVMKTSTVIKNGSLFLAKIAPCIPARPSSDRIAMEDPLQKLTVYPNPTEGELNLLGTKIKEIYLFDVLGKDVFYSKYDNVNTTTIDISGLQQGIYFMKVVSDGNIIDTVKIIKD</sequence>
<feature type="domain" description="PKD" evidence="9">
    <location>
        <begin position="373"/>
        <end position="424"/>
    </location>
</feature>
<dbReference type="EMBL" id="SBII01000002">
    <property type="protein sequence ID" value="RWX02454.1"/>
    <property type="molecule type" value="Genomic_DNA"/>
</dbReference>
<dbReference type="NCBIfam" id="TIGR04183">
    <property type="entry name" value="Por_Secre_tail"/>
    <property type="match status" value="1"/>
</dbReference>
<dbReference type="InterPro" id="IPR022409">
    <property type="entry name" value="PKD/Chitinase_dom"/>
</dbReference>
<keyword evidence="7" id="KW-0482">Metalloprotease</keyword>
<dbReference type="Proteomes" id="UP000287527">
    <property type="component" value="Unassembled WGS sequence"/>
</dbReference>
<accession>A0A3S3QTK6</accession>
<name>A0A3S3QTK6_9FLAO</name>
<dbReference type="Pfam" id="PF18911">
    <property type="entry name" value="PKD_4"/>
    <property type="match status" value="2"/>
</dbReference>
<dbReference type="InterPro" id="IPR013783">
    <property type="entry name" value="Ig-like_fold"/>
</dbReference>
<evidence type="ECO:0000256" key="8">
    <source>
        <dbReference type="ARBA" id="ARBA00023157"/>
    </source>
</evidence>
<reference evidence="10 11" key="1">
    <citation type="submission" date="2019-01" db="EMBL/GenBank/DDBJ databases">
        <title>Flavobacterium sp. nov.,isolated from freshwater.</title>
        <authorList>
            <person name="Zhang R."/>
            <person name="Du Z.-J."/>
        </authorList>
    </citation>
    <scope>NUCLEOTIDE SEQUENCE [LARGE SCALE GENOMIC DNA]</scope>
    <source>
        <strain evidence="10 11">1E403</strain>
    </source>
</reference>
<dbReference type="Gene3D" id="3.40.390.10">
    <property type="entry name" value="Collagenase (Catalytic Domain)"/>
    <property type="match status" value="1"/>
</dbReference>
<dbReference type="InterPro" id="IPR026444">
    <property type="entry name" value="Secre_tail"/>
</dbReference>
<feature type="domain" description="PKD" evidence="9">
    <location>
        <begin position="815"/>
        <end position="852"/>
    </location>
</feature>
<comment type="similarity">
    <text evidence="1">Belongs to the peptidase M43B family.</text>
</comment>
<dbReference type="PROSITE" id="PS50093">
    <property type="entry name" value="PKD"/>
    <property type="match status" value="2"/>
</dbReference>
<evidence type="ECO:0000313" key="10">
    <source>
        <dbReference type="EMBL" id="RWX02454.1"/>
    </source>
</evidence>
<dbReference type="RefSeq" id="WP_128388726.1">
    <property type="nucleotide sequence ID" value="NZ_SBII01000002.1"/>
</dbReference>
<dbReference type="GO" id="GO:0008237">
    <property type="term" value="F:metallopeptidase activity"/>
    <property type="evidence" value="ECO:0007669"/>
    <property type="project" value="UniProtKB-KW"/>
</dbReference>
<dbReference type="Pfam" id="PF18962">
    <property type="entry name" value="Por_Secre_tail"/>
    <property type="match status" value="1"/>
</dbReference>
<keyword evidence="2" id="KW-0645">Protease</keyword>
<dbReference type="GO" id="GO:0046872">
    <property type="term" value="F:metal ion binding"/>
    <property type="evidence" value="ECO:0007669"/>
    <property type="project" value="UniProtKB-KW"/>
</dbReference>
<dbReference type="AlphaFoldDB" id="A0A3S3QTK6"/>
<dbReference type="InterPro" id="IPR000601">
    <property type="entry name" value="PKD_dom"/>
</dbReference>
<comment type="caution">
    <text evidence="10">The sequence shown here is derived from an EMBL/GenBank/DDBJ whole genome shotgun (WGS) entry which is preliminary data.</text>
</comment>
<evidence type="ECO:0000256" key="5">
    <source>
        <dbReference type="ARBA" id="ARBA00022801"/>
    </source>
</evidence>
<dbReference type="GO" id="GO:0006508">
    <property type="term" value="P:proteolysis"/>
    <property type="evidence" value="ECO:0007669"/>
    <property type="project" value="UniProtKB-KW"/>
</dbReference>
<keyword evidence="4" id="KW-0732">Signal</keyword>
<dbReference type="SUPFAM" id="SSF55486">
    <property type="entry name" value="Metalloproteases ('zincins'), catalytic domain"/>
    <property type="match status" value="1"/>
</dbReference>
<dbReference type="Pfam" id="PF05572">
    <property type="entry name" value="Peptidase_M43"/>
    <property type="match status" value="1"/>
</dbReference>
<dbReference type="PANTHER" id="PTHR47466:SF1">
    <property type="entry name" value="METALLOPROTEASE MEP1 (AFU_ORTHOLOGUE AFUA_1G07730)-RELATED"/>
    <property type="match status" value="1"/>
</dbReference>
<keyword evidence="11" id="KW-1185">Reference proteome</keyword>
<dbReference type="InterPro" id="IPR008754">
    <property type="entry name" value="Peptidase_M43"/>
</dbReference>
<evidence type="ECO:0000256" key="1">
    <source>
        <dbReference type="ARBA" id="ARBA00008721"/>
    </source>
</evidence>
<evidence type="ECO:0000256" key="7">
    <source>
        <dbReference type="ARBA" id="ARBA00023049"/>
    </source>
</evidence>
<proteinExistence type="inferred from homology"/>
<keyword evidence="5" id="KW-0378">Hydrolase</keyword>
<dbReference type="Gene3D" id="2.60.40.10">
    <property type="entry name" value="Immunoglobulins"/>
    <property type="match status" value="2"/>
</dbReference>
<keyword evidence="3" id="KW-0479">Metal-binding</keyword>
<dbReference type="InterPro" id="IPR024079">
    <property type="entry name" value="MetalloPept_cat_dom_sf"/>
</dbReference>
<evidence type="ECO:0000259" key="9">
    <source>
        <dbReference type="PROSITE" id="PS50093"/>
    </source>
</evidence>
<dbReference type="PANTHER" id="PTHR47466">
    <property type="match status" value="1"/>
</dbReference>
<dbReference type="SMART" id="SM00089">
    <property type="entry name" value="PKD"/>
    <property type="match status" value="2"/>
</dbReference>
<dbReference type="InterPro" id="IPR035986">
    <property type="entry name" value="PKD_dom_sf"/>
</dbReference>